<evidence type="ECO:0000313" key="2">
    <source>
        <dbReference type="EMBL" id="EFE50086.1"/>
    </source>
</evidence>
<dbReference type="AlphaFoldDB" id="D4DPY2"/>
<reference evidence="2 3" key="1">
    <citation type="submission" date="2010-02" db="EMBL/GenBank/DDBJ databases">
        <authorList>
            <person name="Weinstock G."/>
            <person name="Sodergren E."/>
            <person name="Clifton S."/>
            <person name="Fulton L."/>
            <person name="Fulton B."/>
            <person name="Courtney L."/>
            <person name="Fronick C."/>
            <person name="Harrison M."/>
            <person name="Strong C."/>
            <person name="Farmer C."/>
            <person name="Delahaunty K."/>
            <person name="Markovic C."/>
            <person name="Hall O."/>
            <person name="Minx P."/>
            <person name="Tomlinson C."/>
            <person name="Mitreva M."/>
            <person name="Nelson J."/>
            <person name="Hou S."/>
            <person name="Wollam A."/>
            <person name="Pepin K.H."/>
            <person name="Johnson M."/>
            <person name="Bhonagiri V."/>
            <person name="Zhang X."/>
            <person name="Suruliraj S."/>
            <person name="Warren W."/>
            <person name="Chinwalla A."/>
            <person name="Mardis E.R."/>
            <person name="Wilson R.K."/>
        </authorList>
    </citation>
    <scope>NUCLEOTIDE SEQUENCE [LARGE SCALE GENOMIC DNA]</scope>
    <source>
        <strain evidence="2 3">ATCC 29315</strain>
    </source>
</reference>
<evidence type="ECO:0000256" key="1">
    <source>
        <dbReference type="SAM" id="MobiDB-lite"/>
    </source>
</evidence>
<dbReference type="Proteomes" id="UP000005536">
    <property type="component" value="Unassembled WGS sequence"/>
</dbReference>
<comment type="caution">
    <text evidence="2">The sequence shown here is derived from an EMBL/GenBank/DDBJ whole genome shotgun (WGS) entry which is preliminary data.</text>
</comment>
<dbReference type="EMBL" id="ADBF01000029">
    <property type="protein sequence ID" value="EFE50086.1"/>
    <property type="molecule type" value="Genomic_DNA"/>
</dbReference>
<name>D4DPY2_NEIEG</name>
<proteinExistence type="predicted"/>
<organism evidence="2 3">
    <name type="scientific">Neisseria elongata subsp. glycolytica ATCC 29315</name>
    <dbReference type="NCBI Taxonomy" id="546263"/>
    <lineage>
        <taxon>Bacteria</taxon>
        <taxon>Pseudomonadati</taxon>
        <taxon>Pseudomonadota</taxon>
        <taxon>Betaproteobacteria</taxon>
        <taxon>Neisseriales</taxon>
        <taxon>Neisseriaceae</taxon>
        <taxon>Neisseria</taxon>
    </lineage>
</organism>
<gene>
    <name evidence="2" type="ORF">NEIELOOT_01119</name>
</gene>
<accession>D4DPY2</accession>
<protein>
    <submittedName>
        <fullName evidence="2">Uncharacterized protein</fullName>
    </submittedName>
</protein>
<evidence type="ECO:0000313" key="3">
    <source>
        <dbReference type="Proteomes" id="UP000005536"/>
    </source>
</evidence>
<sequence length="64" mass="7528">MRNSFARHPFGKTNRPSEKQIFRRPLSSIRKRFGRFNVPYKPPGSARAVQTKRRFGQAVRRQAV</sequence>
<feature type="region of interest" description="Disordered" evidence="1">
    <location>
        <begin position="35"/>
        <end position="64"/>
    </location>
</feature>